<dbReference type="RefSeq" id="XP_016212767.1">
    <property type="nucleotide sequence ID" value="XM_016359518.1"/>
</dbReference>
<feature type="transmembrane region" description="Helical" evidence="1">
    <location>
        <begin position="215"/>
        <end position="234"/>
    </location>
</feature>
<gene>
    <name evidence="2" type="ORF">PV09_05947</name>
</gene>
<keyword evidence="3" id="KW-1185">Reference proteome</keyword>
<sequence>MGSESGITASTKAEPRLDAAAVFYVSFGLAWTIILFGAMFYLWRKRHLPSLAIRGLPLTFASVICLHLYWMLVQVCIVIGPIEPEVGEYWVMGTWLPWGISLFYAANAQLLHVAKVQKRFAHNQNVSESTIMEESTNKSQRSKSWWRTRYQRFMQKSYASRVWILTSIAMIVQFLLTLLMYLISRKYHASWGIPGTEVHGTAMERKVEQGRGWEWWPGVAVQVFWSWVVAPVVLWRSRHIRDTHGWRLQTIACCVSGMPATPMWLIALNVPGMEPCNHYFIPPQWIALSIWFIEIFTVFVPVWEVKKHQGLQEETLDAIAQWESKGQKNVSLSEFSGSTDVVSPMSDSFKKAPSCEIALDDLFRKSNESSPESLYTMTALNRTLAHDPEPLRIFSALRDFSGENIAFLTSVASWDALWSSHPSVGSSNSGNGAVIADDLFRRTMFKHAVCIYARFVSQAHADVPVNIVGGHRERLDQVFGPAAQVLFGEGRGESYSDMPFEYLFGSPAEKQAVHVSSKVNDVVAQRVQWWGDIPDEFDANVFRDAERSVKYLVLTNTWPKYVKEMIELRRKESKPIRQQRRGWWFRR</sequence>
<feature type="transmembrane region" description="Helical" evidence="1">
    <location>
        <begin position="246"/>
        <end position="265"/>
    </location>
</feature>
<dbReference type="Proteomes" id="UP000053259">
    <property type="component" value="Unassembled WGS sequence"/>
</dbReference>
<dbReference type="InterPro" id="IPR036305">
    <property type="entry name" value="RGS_sf"/>
</dbReference>
<proteinExistence type="predicted"/>
<evidence type="ECO:0000313" key="3">
    <source>
        <dbReference type="Proteomes" id="UP000053259"/>
    </source>
</evidence>
<dbReference type="VEuPathDB" id="FungiDB:PV09_05947"/>
<evidence type="ECO:0000256" key="1">
    <source>
        <dbReference type="SAM" id="Phobius"/>
    </source>
</evidence>
<keyword evidence="1" id="KW-0472">Membrane</keyword>
<reference evidence="2 3" key="1">
    <citation type="submission" date="2015-01" db="EMBL/GenBank/DDBJ databases">
        <title>The Genome Sequence of Ochroconis gallopava CBS43764.</title>
        <authorList>
            <consortium name="The Broad Institute Genomics Platform"/>
            <person name="Cuomo C."/>
            <person name="de Hoog S."/>
            <person name="Gorbushina A."/>
            <person name="Stielow B."/>
            <person name="Teixiera M."/>
            <person name="Abouelleil A."/>
            <person name="Chapman S.B."/>
            <person name="Priest M."/>
            <person name="Young S.K."/>
            <person name="Wortman J."/>
            <person name="Nusbaum C."/>
            <person name="Birren B."/>
        </authorList>
    </citation>
    <scope>NUCLEOTIDE SEQUENCE [LARGE SCALE GENOMIC DNA]</scope>
    <source>
        <strain evidence="2 3">CBS 43764</strain>
    </source>
</reference>
<feature type="transmembrane region" description="Helical" evidence="1">
    <location>
        <begin position="94"/>
        <end position="114"/>
    </location>
</feature>
<feature type="transmembrane region" description="Helical" evidence="1">
    <location>
        <begin position="20"/>
        <end position="43"/>
    </location>
</feature>
<dbReference type="SUPFAM" id="SSF48097">
    <property type="entry name" value="Regulator of G-protein signaling, RGS"/>
    <property type="match status" value="1"/>
</dbReference>
<dbReference type="OrthoDB" id="5313079at2759"/>
<keyword evidence="1" id="KW-0812">Transmembrane</keyword>
<protein>
    <recommendedName>
        <fullName evidence="4">RGS domain-containing protein</fullName>
    </recommendedName>
</protein>
<organism evidence="2 3">
    <name type="scientific">Verruconis gallopava</name>
    <dbReference type="NCBI Taxonomy" id="253628"/>
    <lineage>
        <taxon>Eukaryota</taxon>
        <taxon>Fungi</taxon>
        <taxon>Dikarya</taxon>
        <taxon>Ascomycota</taxon>
        <taxon>Pezizomycotina</taxon>
        <taxon>Dothideomycetes</taxon>
        <taxon>Pleosporomycetidae</taxon>
        <taxon>Venturiales</taxon>
        <taxon>Sympoventuriaceae</taxon>
        <taxon>Verruconis</taxon>
    </lineage>
</organism>
<keyword evidence="1" id="KW-1133">Transmembrane helix</keyword>
<dbReference type="GeneID" id="27313920"/>
<accession>A0A0D2A814</accession>
<dbReference type="AlphaFoldDB" id="A0A0D2A814"/>
<dbReference type="EMBL" id="KN847547">
    <property type="protein sequence ID" value="KIW02898.1"/>
    <property type="molecule type" value="Genomic_DNA"/>
</dbReference>
<dbReference type="InParanoid" id="A0A0D2A814"/>
<feature type="transmembrane region" description="Helical" evidence="1">
    <location>
        <begin position="285"/>
        <end position="303"/>
    </location>
</feature>
<dbReference type="STRING" id="253628.A0A0D2A814"/>
<dbReference type="HOGENOM" id="CLU_022448_0_0_1"/>
<feature type="transmembrane region" description="Helical" evidence="1">
    <location>
        <begin position="55"/>
        <end position="82"/>
    </location>
</feature>
<name>A0A0D2A814_9PEZI</name>
<evidence type="ECO:0008006" key="4">
    <source>
        <dbReference type="Google" id="ProtNLM"/>
    </source>
</evidence>
<feature type="transmembrane region" description="Helical" evidence="1">
    <location>
        <begin position="162"/>
        <end position="183"/>
    </location>
</feature>
<evidence type="ECO:0000313" key="2">
    <source>
        <dbReference type="EMBL" id="KIW02898.1"/>
    </source>
</evidence>